<dbReference type="OrthoDB" id="1662883at2759"/>
<evidence type="ECO:0000259" key="3">
    <source>
        <dbReference type="Pfam" id="PF00091"/>
    </source>
</evidence>
<dbReference type="Gene3D" id="3.40.50.1440">
    <property type="entry name" value="Tubulin/FtsZ, GTPase domain"/>
    <property type="match status" value="1"/>
</dbReference>
<name>A0A200QFZ6_MACCD</name>
<dbReference type="InterPro" id="IPR036525">
    <property type="entry name" value="Tubulin/FtsZ_GTPase_sf"/>
</dbReference>
<comment type="caution">
    <text evidence="4">The sequence shown here is derived from an EMBL/GenBank/DDBJ whole genome shotgun (WGS) entry which is preliminary data.</text>
</comment>
<evidence type="ECO:0000313" key="5">
    <source>
        <dbReference type="Proteomes" id="UP000195402"/>
    </source>
</evidence>
<dbReference type="InParanoid" id="A0A200QFZ6"/>
<dbReference type="AlphaFoldDB" id="A0A200QFZ6"/>
<dbReference type="PROSITE" id="PS00228">
    <property type="entry name" value="TUBULIN_B_AUTOREG"/>
    <property type="match status" value="1"/>
</dbReference>
<gene>
    <name evidence="4" type="ORF">BVC80_8313g8</name>
</gene>
<proteinExistence type="predicted"/>
<dbReference type="Pfam" id="PF00091">
    <property type="entry name" value="Tubulin"/>
    <property type="match status" value="1"/>
</dbReference>
<protein>
    <submittedName>
        <fullName evidence="4">Tubulin</fullName>
    </submittedName>
</protein>
<dbReference type="SUPFAM" id="SSF52490">
    <property type="entry name" value="Tubulin nucleotide-binding domain-like"/>
    <property type="match status" value="1"/>
</dbReference>
<sequence>MREILHIQGGQCRNQIGRYQGDSELQLARVNVCYNEASRGRFVPRAVFVDLEPGTMDSLRSGPYGYQQGKKFSSVFMELTPESRRKKKNKIAKIQNKDKRISIYR</sequence>
<dbReference type="PANTHER" id="PTHR36527">
    <property type="entry name" value="OS01G0282866 PROTEIN"/>
    <property type="match status" value="1"/>
</dbReference>
<feature type="domain" description="Tubulin/FtsZ GTPase" evidence="3">
    <location>
        <begin position="3"/>
        <end position="68"/>
    </location>
</feature>
<evidence type="ECO:0000313" key="4">
    <source>
        <dbReference type="EMBL" id="OVA09448.1"/>
    </source>
</evidence>
<keyword evidence="2" id="KW-0206">Cytoskeleton</keyword>
<evidence type="ECO:0000256" key="2">
    <source>
        <dbReference type="ARBA" id="ARBA00023212"/>
    </source>
</evidence>
<dbReference type="STRING" id="56857.A0A200QFZ6"/>
<dbReference type="GO" id="GO:0005525">
    <property type="term" value="F:GTP binding"/>
    <property type="evidence" value="ECO:0007669"/>
    <property type="project" value="InterPro"/>
</dbReference>
<comment type="subcellular location">
    <subcellularLocation>
        <location evidence="1">Cytoplasm</location>
        <location evidence="1">Cytoskeleton</location>
    </subcellularLocation>
</comment>
<organism evidence="4 5">
    <name type="scientific">Macleaya cordata</name>
    <name type="common">Five-seeded plume-poppy</name>
    <name type="synonym">Bocconia cordata</name>
    <dbReference type="NCBI Taxonomy" id="56857"/>
    <lineage>
        <taxon>Eukaryota</taxon>
        <taxon>Viridiplantae</taxon>
        <taxon>Streptophyta</taxon>
        <taxon>Embryophyta</taxon>
        <taxon>Tracheophyta</taxon>
        <taxon>Spermatophyta</taxon>
        <taxon>Magnoliopsida</taxon>
        <taxon>Ranunculales</taxon>
        <taxon>Papaveraceae</taxon>
        <taxon>Papaveroideae</taxon>
        <taxon>Macleaya</taxon>
    </lineage>
</organism>
<accession>A0A200QFZ6</accession>
<dbReference type="GO" id="GO:0005856">
    <property type="term" value="C:cytoskeleton"/>
    <property type="evidence" value="ECO:0007669"/>
    <property type="project" value="UniProtKB-SubCell"/>
</dbReference>
<dbReference type="PANTHER" id="PTHR36527:SF3">
    <property type="entry name" value="OS01G0282866 PROTEIN"/>
    <property type="match status" value="1"/>
</dbReference>
<dbReference type="EMBL" id="MVGT01002073">
    <property type="protein sequence ID" value="OVA09448.1"/>
    <property type="molecule type" value="Genomic_DNA"/>
</dbReference>
<dbReference type="InterPro" id="IPR003008">
    <property type="entry name" value="Tubulin_FtsZ_GTPase"/>
</dbReference>
<keyword evidence="2" id="KW-0963">Cytoplasm</keyword>
<keyword evidence="5" id="KW-1185">Reference proteome</keyword>
<evidence type="ECO:0000256" key="1">
    <source>
        <dbReference type="ARBA" id="ARBA00004245"/>
    </source>
</evidence>
<dbReference type="InterPro" id="IPR013838">
    <property type="entry name" value="Beta-tubulin_BS"/>
</dbReference>
<dbReference type="Proteomes" id="UP000195402">
    <property type="component" value="Unassembled WGS sequence"/>
</dbReference>
<reference evidence="4 5" key="1">
    <citation type="journal article" date="2017" name="Mol. Plant">
        <title>The Genome of Medicinal Plant Macleaya cordata Provides New Insights into Benzylisoquinoline Alkaloids Metabolism.</title>
        <authorList>
            <person name="Liu X."/>
            <person name="Liu Y."/>
            <person name="Huang P."/>
            <person name="Ma Y."/>
            <person name="Qing Z."/>
            <person name="Tang Q."/>
            <person name="Cao H."/>
            <person name="Cheng P."/>
            <person name="Zheng Y."/>
            <person name="Yuan Z."/>
            <person name="Zhou Y."/>
            <person name="Liu J."/>
            <person name="Tang Z."/>
            <person name="Zhuo Y."/>
            <person name="Zhang Y."/>
            <person name="Yu L."/>
            <person name="Huang J."/>
            <person name="Yang P."/>
            <person name="Peng Q."/>
            <person name="Zhang J."/>
            <person name="Jiang W."/>
            <person name="Zhang Z."/>
            <person name="Lin K."/>
            <person name="Ro D.K."/>
            <person name="Chen X."/>
            <person name="Xiong X."/>
            <person name="Shang Y."/>
            <person name="Huang S."/>
            <person name="Zeng J."/>
        </authorList>
    </citation>
    <scope>NUCLEOTIDE SEQUENCE [LARGE SCALE GENOMIC DNA]</scope>
    <source>
        <strain evidence="5">cv. BLH2017</strain>
        <tissue evidence="4">Root</tissue>
    </source>
</reference>